<comment type="similarity">
    <text evidence="1">Belongs to the transferase hexapeptide repeat family.</text>
</comment>
<name>A0ABU0DCU3_9HYPH</name>
<evidence type="ECO:0000259" key="2">
    <source>
        <dbReference type="Pfam" id="PF17836"/>
    </source>
</evidence>
<evidence type="ECO:0000313" key="4">
    <source>
        <dbReference type="Proteomes" id="UP001238467"/>
    </source>
</evidence>
<reference evidence="3 4" key="1">
    <citation type="submission" date="2023-07" db="EMBL/GenBank/DDBJ databases">
        <title>Genomic Encyclopedia of Type Strains, Phase IV (KMG-IV): sequencing the most valuable type-strain genomes for metagenomic binning, comparative biology and taxonomic classification.</title>
        <authorList>
            <person name="Goeker M."/>
        </authorList>
    </citation>
    <scope>NUCLEOTIDE SEQUENCE [LARGE SCALE GENOMIC DNA]</scope>
    <source>
        <strain evidence="3 4">DSM 1277</strain>
    </source>
</reference>
<dbReference type="CDD" id="cd03360">
    <property type="entry name" value="LbH_AT_putative"/>
    <property type="match status" value="1"/>
</dbReference>
<dbReference type="RefSeq" id="WP_307057447.1">
    <property type="nucleotide sequence ID" value="NZ_JAUSUH010000001.1"/>
</dbReference>
<protein>
    <submittedName>
        <fullName evidence="3">Sugar O-acyltransferase (Sialic acid O-acetyltransferase NeuD family)</fullName>
    </submittedName>
</protein>
<keyword evidence="4" id="KW-1185">Reference proteome</keyword>
<dbReference type="InterPro" id="IPR050179">
    <property type="entry name" value="Trans_hexapeptide_repeat"/>
</dbReference>
<comment type="caution">
    <text evidence="3">The sequence shown here is derived from an EMBL/GenBank/DDBJ whole genome shotgun (WGS) entry which is preliminary data.</text>
</comment>
<dbReference type="PANTHER" id="PTHR43300">
    <property type="entry name" value="ACETYLTRANSFERASE"/>
    <property type="match status" value="1"/>
</dbReference>
<dbReference type="Gene3D" id="3.40.50.20">
    <property type="match status" value="1"/>
</dbReference>
<dbReference type="EMBL" id="JAUSUH010000001">
    <property type="protein sequence ID" value="MDQ0346229.1"/>
    <property type="molecule type" value="Genomic_DNA"/>
</dbReference>
<dbReference type="InterPro" id="IPR011004">
    <property type="entry name" value="Trimer_LpxA-like_sf"/>
</dbReference>
<dbReference type="Proteomes" id="UP001238467">
    <property type="component" value="Unassembled WGS sequence"/>
</dbReference>
<proteinExistence type="inferred from homology"/>
<evidence type="ECO:0000256" key="1">
    <source>
        <dbReference type="ARBA" id="ARBA00007274"/>
    </source>
</evidence>
<accession>A0ABU0DCU3</accession>
<feature type="domain" description="PglD N-terminal" evidence="2">
    <location>
        <begin position="16"/>
        <end position="88"/>
    </location>
</feature>
<dbReference type="InterPro" id="IPR041561">
    <property type="entry name" value="PglD_N"/>
</dbReference>
<organism evidence="3 4">
    <name type="scientific">Ancylobacter vacuolatus</name>
    <dbReference type="NCBI Taxonomy" id="223389"/>
    <lineage>
        <taxon>Bacteria</taxon>
        <taxon>Pseudomonadati</taxon>
        <taxon>Pseudomonadota</taxon>
        <taxon>Alphaproteobacteria</taxon>
        <taxon>Hyphomicrobiales</taxon>
        <taxon>Xanthobacteraceae</taxon>
        <taxon>Ancylobacter</taxon>
    </lineage>
</organism>
<dbReference type="InterPro" id="IPR020019">
    <property type="entry name" value="AcTrfase_PglD-like"/>
</dbReference>
<dbReference type="Pfam" id="PF17836">
    <property type="entry name" value="PglD_N"/>
    <property type="match status" value="1"/>
</dbReference>
<gene>
    <name evidence="3" type="ORF">J2S76_000630</name>
</gene>
<dbReference type="PANTHER" id="PTHR43300:SF7">
    <property type="entry name" value="UDP-N-ACETYLBACILLOSAMINE N-ACETYLTRANSFERASE"/>
    <property type="match status" value="1"/>
</dbReference>
<evidence type="ECO:0000313" key="3">
    <source>
        <dbReference type="EMBL" id="MDQ0346229.1"/>
    </source>
</evidence>
<dbReference type="Gene3D" id="2.160.10.10">
    <property type="entry name" value="Hexapeptide repeat proteins"/>
    <property type="match status" value="1"/>
</dbReference>
<sequence length="231" mass="23769">MAMQGRDELRSARAAVLYGAGGQARELRYEMERDGVRVQAFVDDLAAGREVDGLPVLAFEDAASRFKDSDWFVAIGAIAVRRRIADRLRAAGLPLGRFVSSTAHMLPSARVGDGVQVFHGAVLSASIRLGAFGLVNFGCVLSHDVHVGAFATLCPGVHLAGHVHVGEGVWIGVGASIRNGSPDRPLMIGDGAFIAAGACVVGDVPAGAVVAGVPARPFPSGPAGKDPGARA</sequence>
<dbReference type="NCBIfam" id="TIGR03570">
    <property type="entry name" value="NeuD_NnaD"/>
    <property type="match status" value="1"/>
</dbReference>
<dbReference type="SUPFAM" id="SSF51161">
    <property type="entry name" value="Trimeric LpxA-like enzymes"/>
    <property type="match status" value="1"/>
</dbReference>